<evidence type="ECO:0000259" key="5">
    <source>
        <dbReference type="Pfam" id="PF07631"/>
    </source>
</evidence>
<dbReference type="InterPro" id="IPR013036">
    <property type="entry name" value="DUF1587"/>
</dbReference>
<dbReference type="AlphaFoldDB" id="A0A366HKG9"/>
<dbReference type="Pfam" id="PF07624">
    <property type="entry name" value="PSD2"/>
    <property type="match status" value="1"/>
</dbReference>
<dbReference type="Pfam" id="PF07637">
    <property type="entry name" value="PSD5"/>
    <property type="match status" value="1"/>
</dbReference>
<evidence type="ECO:0000259" key="3">
    <source>
        <dbReference type="Pfam" id="PF07626"/>
    </source>
</evidence>
<feature type="domain" description="Cytochrome C Planctomycete-type" evidence="6">
    <location>
        <begin position="33"/>
        <end position="79"/>
    </location>
</feature>
<reference evidence="8 9" key="1">
    <citation type="submission" date="2018-06" db="EMBL/GenBank/DDBJ databases">
        <title>Genomic Encyclopedia of Type Strains, Phase IV (KMG-IV): sequencing the most valuable type-strain genomes for metagenomic binning, comparative biology and taxonomic classification.</title>
        <authorList>
            <person name="Goeker M."/>
        </authorList>
    </citation>
    <scope>NUCLEOTIDE SEQUENCE [LARGE SCALE GENOMIC DNA]</scope>
    <source>
        <strain evidence="8 9">DSM 25532</strain>
    </source>
</reference>
<evidence type="ECO:0000259" key="4">
    <source>
        <dbReference type="Pfam" id="PF07627"/>
    </source>
</evidence>
<dbReference type="GO" id="GO:0020037">
    <property type="term" value="F:heme binding"/>
    <property type="evidence" value="ECO:0007669"/>
    <property type="project" value="InterPro"/>
</dbReference>
<feature type="chain" id="PRO_5016819503" evidence="1">
    <location>
        <begin position="19"/>
        <end position="816"/>
    </location>
</feature>
<evidence type="ECO:0000259" key="7">
    <source>
        <dbReference type="Pfam" id="PF07637"/>
    </source>
</evidence>
<feature type="domain" description="DUF1587" evidence="3">
    <location>
        <begin position="117"/>
        <end position="180"/>
    </location>
</feature>
<keyword evidence="1" id="KW-0732">Signal</keyword>
<keyword evidence="9" id="KW-1185">Reference proteome</keyword>
<accession>A0A366HKG9</accession>
<name>A0A366HKG9_9BACT</name>
<dbReference type="EMBL" id="QNRR01000006">
    <property type="protein sequence ID" value="RBP42610.1"/>
    <property type="molecule type" value="Genomic_DNA"/>
</dbReference>
<dbReference type="InterPro" id="IPR013042">
    <property type="entry name" value="DUF1592"/>
</dbReference>
<dbReference type="GO" id="GO:0009055">
    <property type="term" value="F:electron transfer activity"/>
    <property type="evidence" value="ECO:0007669"/>
    <property type="project" value="InterPro"/>
</dbReference>
<sequence>MLRALCLTTLSLPCLLHAAPPKPAVDAFFGQNCTECHDADVKKGGLDLTAISWNPEARENFDLWVKIFDKVRKDEMPPKKSERPEAKALTEFLASVSKPLRDLSAQQQTTNGRTVLRRLNRNEYERTVQDLLGIDIPLANLLPEDTPAHGFDTVAEGLRISQLQLEKYLEAADEALEAAMSPKERPELIKGHYSYKDEGSIKKNLELPDEPPTDPKKKYSRSRQVFRLLPDGVAMFTDADYMLGLGQFRVRRGGTFRIKVSAQAYQSAGKDINLRLYANNFRTKRLVAQFDFPEDKPRIAEFTARIDNGEHLLFTPSKVGYDEDGKRLNDYDTTKDFKGRGLNVQWVEVEGPLESQVWPPASVVKLFGAENVKTVDNSKQKKPETYEVKPADPQAEVKKVIESFAARAYRRPLEAGEVDDFVKMAQESLTKGESFSYAAQLGIRGVLTSTPFILFSEAPGKLDDYALAARLSYFLWSTMPDDELLKLAAAKQLSQPATLRAQVERMLKDKRSNDFVTNFTGQWLDLRSIDATSPDANLYPEFDEMLKRAMVTETESFFREVLVKNLPVTSFIQSDFAMLNSRIAEHYGIDGVRGEQFQRVSLPADSVRGGVLTQASILKITANGTVTSPVLRGAWVMKRLLGDPPAPPPPGVGSVEPDTRGATTIRELLDKHRHAESCMGCHNKIDPAGFALESFDVIGGVRDRYRSKDKGERPATKIENRGVWQYKLALPVDTTGQLPDGRAFTGIRDFKKLILDKPADLQRCIAEKLLTYATGAGITFADRSAVADIVQKTNQQGGGLRTLVTEVVLSSTFQNK</sequence>
<dbReference type="Pfam" id="PF07635">
    <property type="entry name" value="PSCyt1"/>
    <property type="match status" value="1"/>
</dbReference>
<feature type="signal peptide" evidence="1">
    <location>
        <begin position="1"/>
        <end position="18"/>
    </location>
</feature>
<dbReference type="Proteomes" id="UP000253426">
    <property type="component" value="Unassembled WGS sequence"/>
</dbReference>
<dbReference type="InterPro" id="IPR011478">
    <property type="entry name" value="DUF1585"/>
</dbReference>
<comment type="caution">
    <text evidence="8">The sequence shown here is derived from an EMBL/GenBank/DDBJ whole genome shotgun (WGS) entry which is preliminary data.</text>
</comment>
<evidence type="ECO:0000259" key="2">
    <source>
        <dbReference type="Pfam" id="PF07624"/>
    </source>
</evidence>
<dbReference type="SUPFAM" id="SSF46626">
    <property type="entry name" value="Cytochrome c"/>
    <property type="match status" value="1"/>
</dbReference>
<dbReference type="Pfam" id="PF07631">
    <property type="entry name" value="PSD4"/>
    <property type="match status" value="1"/>
</dbReference>
<dbReference type="InterPro" id="IPR013039">
    <property type="entry name" value="DUF1588"/>
</dbReference>
<dbReference type="InterPro" id="IPR036909">
    <property type="entry name" value="Cyt_c-like_dom_sf"/>
</dbReference>
<protein>
    <submittedName>
        <fullName evidence="8">Cytochrome c</fullName>
    </submittedName>
</protein>
<feature type="domain" description="DUF1585" evidence="2">
    <location>
        <begin position="740"/>
        <end position="813"/>
    </location>
</feature>
<evidence type="ECO:0000313" key="8">
    <source>
        <dbReference type="EMBL" id="RBP42610.1"/>
    </source>
</evidence>
<evidence type="ECO:0000256" key="1">
    <source>
        <dbReference type="SAM" id="SignalP"/>
    </source>
</evidence>
<feature type="domain" description="DUF1595" evidence="7">
    <location>
        <begin position="397"/>
        <end position="457"/>
    </location>
</feature>
<dbReference type="RefSeq" id="WP_113959727.1">
    <property type="nucleotide sequence ID" value="NZ_QNRR01000006.1"/>
</dbReference>
<dbReference type="InterPro" id="IPR013043">
    <property type="entry name" value="DUF1595"/>
</dbReference>
<dbReference type="OrthoDB" id="174532at2"/>
<proteinExistence type="predicted"/>
<gene>
    <name evidence="8" type="ORF">DES53_106319</name>
</gene>
<feature type="domain" description="DUF1588" evidence="4">
    <location>
        <begin position="608"/>
        <end position="704"/>
    </location>
</feature>
<dbReference type="InterPro" id="IPR011429">
    <property type="entry name" value="Cyt_c_Planctomycete-type"/>
</dbReference>
<evidence type="ECO:0000259" key="6">
    <source>
        <dbReference type="Pfam" id="PF07635"/>
    </source>
</evidence>
<organism evidence="8 9">
    <name type="scientific">Roseimicrobium gellanilyticum</name>
    <dbReference type="NCBI Taxonomy" id="748857"/>
    <lineage>
        <taxon>Bacteria</taxon>
        <taxon>Pseudomonadati</taxon>
        <taxon>Verrucomicrobiota</taxon>
        <taxon>Verrucomicrobiia</taxon>
        <taxon>Verrucomicrobiales</taxon>
        <taxon>Verrucomicrobiaceae</taxon>
        <taxon>Roseimicrobium</taxon>
    </lineage>
</organism>
<dbReference type="Pfam" id="PF07626">
    <property type="entry name" value="PSD3"/>
    <property type="match status" value="1"/>
</dbReference>
<evidence type="ECO:0000313" key="9">
    <source>
        <dbReference type="Proteomes" id="UP000253426"/>
    </source>
</evidence>
<feature type="domain" description="DUF1592" evidence="5">
    <location>
        <begin position="462"/>
        <end position="589"/>
    </location>
</feature>
<dbReference type="Pfam" id="PF07627">
    <property type="entry name" value="PSCyt3"/>
    <property type="match status" value="1"/>
</dbReference>